<keyword evidence="3" id="KW-0813">Transport</keyword>
<evidence type="ECO:0000313" key="11">
    <source>
        <dbReference type="EMBL" id="EJW03243.1"/>
    </source>
</evidence>
<dbReference type="GO" id="GO:0061459">
    <property type="term" value="F:L-arginine transmembrane transporter activity"/>
    <property type="evidence" value="ECO:0007669"/>
    <property type="project" value="TreeGrafter"/>
</dbReference>
<evidence type="ECO:0000256" key="2">
    <source>
        <dbReference type="ARBA" id="ARBA00008066"/>
    </source>
</evidence>
<comment type="similarity">
    <text evidence="2">Belongs to the amino acid/polyamine transporter 2 family.</text>
</comment>
<dbReference type="PANTHER" id="PTHR22950:SF678">
    <property type="entry name" value="VACUOLAR AMINO ACID TRANSPORTER 5-RELATED"/>
    <property type="match status" value="1"/>
</dbReference>
<sequence>MKNCTASYVNLLKTAIGSGIISYPFLFKTYGYALAITIIFISGLFAFLGLVLYAQCNYHYLLKHRQVTLSALACETFPRIKVLVDVAVCFKCAGVAISYLIIIRTLLPNIIHNIFGNGYLLNNKILLFLYMLLLSPLSFFEKIGKLKYTSFFGLSCIFIVICLSFYNAHSMPEFKTEDLVPMTIPSIIWLSGVGKVVFSFTCHQNIFTVQSESTERAPEIYPVIRLCFVVVLTAFVTYITFGFVNFLVFGKSVTEDVLSSFPNTTLTFFIQGLYVIVLGMSYPLQIHPTRLYFIDFLGLNQIQEDTMIAQTNDIQVTVQNVNHPIPNKKNR</sequence>
<feature type="transmembrane region" description="Helical" evidence="9">
    <location>
        <begin position="32"/>
        <end position="54"/>
    </location>
</feature>
<keyword evidence="7 9" id="KW-1133">Transmembrane helix</keyword>
<feature type="transmembrane region" description="Helical" evidence="9">
    <location>
        <begin position="266"/>
        <end position="284"/>
    </location>
</feature>
<dbReference type="GO" id="GO:0015194">
    <property type="term" value="F:L-serine transmembrane transporter activity"/>
    <property type="evidence" value="ECO:0007669"/>
    <property type="project" value="TreeGrafter"/>
</dbReference>
<dbReference type="GO" id="GO:0005774">
    <property type="term" value="C:vacuolar membrane"/>
    <property type="evidence" value="ECO:0007669"/>
    <property type="project" value="UniProtKB-SubCell"/>
</dbReference>
<dbReference type="GO" id="GO:0005302">
    <property type="term" value="F:L-tyrosine transmembrane transporter activity"/>
    <property type="evidence" value="ECO:0007669"/>
    <property type="project" value="TreeGrafter"/>
</dbReference>
<evidence type="ECO:0000256" key="3">
    <source>
        <dbReference type="ARBA" id="ARBA00022448"/>
    </source>
</evidence>
<dbReference type="EMBL" id="AFBI03000042">
    <property type="protein sequence ID" value="EJW03243.1"/>
    <property type="molecule type" value="Genomic_DNA"/>
</dbReference>
<reference evidence="11 12" key="1">
    <citation type="submission" date="2011-08" db="EMBL/GenBank/DDBJ databases">
        <authorList>
            <person name="Liu Z.J."/>
            <person name="Shi F.L."/>
            <person name="Lu J.Q."/>
            <person name="Li M."/>
            <person name="Wang Z.L."/>
        </authorList>
    </citation>
    <scope>NUCLEOTIDE SEQUENCE [LARGE SCALE GENOMIC DNA]</scope>
    <source>
        <strain evidence="11 12">USNM 41457</strain>
    </source>
</reference>
<protein>
    <recommendedName>
        <fullName evidence="10">Amino acid transporter transmembrane domain-containing protein</fullName>
    </recommendedName>
</protein>
<evidence type="ECO:0000256" key="7">
    <source>
        <dbReference type="ARBA" id="ARBA00022989"/>
    </source>
</evidence>
<keyword evidence="5 9" id="KW-0812">Transmembrane</keyword>
<keyword evidence="12" id="KW-1185">Reference proteome</keyword>
<comment type="caution">
    <text evidence="11">The sequence shown here is derived from an EMBL/GenBank/DDBJ whole genome shotgun (WGS) entry which is preliminary data.</text>
</comment>
<dbReference type="GO" id="GO:0005313">
    <property type="term" value="F:L-glutamate transmembrane transporter activity"/>
    <property type="evidence" value="ECO:0007669"/>
    <property type="project" value="TreeGrafter"/>
</dbReference>
<dbReference type="Pfam" id="PF01490">
    <property type="entry name" value="Aa_trans"/>
    <property type="match status" value="1"/>
</dbReference>
<dbReference type="GO" id="GO:0015189">
    <property type="term" value="F:L-lysine transmembrane transporter activity"/>
    <property type="evidence" value="ECO:0007669"/>
    <property type="project" value="TreeGrafter"/>
</dbReference>
<evidence type="ECO:0000256" key="1">
    <source>
        <dbReference type="ARBA" id="ARBA00004128"/>
    </source>
</evidence>
<feature type="transmembrane region" description="Helical" evidence="9">
    <location>
        <begin position="82"/>
        <end position="107"/>
    </location>
</feature>
<feature type="transmembrane region" description="Helical" evidence="9">
    <location>
        <begin position="223"/>
        <end position="246"/>
    </location>
</feature>
<reference evidence="12" key="2">
    <citation type="submission" date="2015-07" db="EMBL/GenBank/DDBJ databases">
        <title>Contrasting host-pathogen interactions and genome evolution in two generalist and specialist microsporidian pathogens of mosquitoes.</title>
        <authorList>
            <consortium name="The Broad Institute Genomics Platform"/>
            <consortium name="The Broad Institute Genome Sequencing Center for Infectious Disease"/>
            <person name="Cuomo C.A."/>
            <person name="Sanscrainte N.D."/>
            <person name="Goldberg J.M."/>
            <person name="Heiman D."/>
            <person name="Young S."/>
            <person name="Zeng Q."/>
            <person name="Becnel J.J."/>
            <person name="Birren B.W."/>
        </authorList>
    </citation>
    <scope>NUCLEOTIDE SEQUENCE [LARGE SCALE GENOMIC DNA]</scope>
    <source>
        <strain evidence="12">USNM 41457</strain>
    </source>
</reference>
<dbReference type="InParanoid" id="J8ZU94"/>
<dbReference type="HOGENOM" id="CLU_009020_1_2_1"/>
<keyword evidence="4" id="KW-0926">Vacuole</keyword>
<feature type="transmembrane region" description="Helical" evidence="9">
    <location>
        <begin position="180"/>
        <end position="202"/>
    </location>
</feature>
<dbReference type="OrthoDB" id="438545at2759"/>
<feature type="transmembrane region" description="Helical" evidence="9">
    <location>
        <begin position="151"/>
        <end position="168"/>
    </location>
</feature>
<evidence type="ECO:0000313" key="12">
    <source>
        <dbReference type="Proteomes" id="UP000003163"/>
    </source>
</evidence>
<evidence type="ECO:0000256" key="9">
    <source>
        <dbReference type="SAM" id="Phobius"/>
    </source>
</evidence>
<proteinExistence type="inferred from homology"/>
<gene>
    <name evidence="11" type="ORF">EDEG_02411</name>
</gene>
<feature type="transmembrane region" description="Helical" evidence="9">
    <location>
        <begin position="7"/>
        <end position="26"/>
    </location>
</feature>
<dbReference type="PANTHER" id="PTHR22950">
    <property type="entry name" value="AMINO ACID TRANSPORTER"/>
    <property type="match status" value="1"/>
</dbReference>
<comment type="subcellular location">
    <subcellularLocation>
        <location evidence="1">Vacuole membrane</location>
        <topology evidence="1">Multi-pass membrane protein</topology>
    </subcellularLocation>
</comment>
<dbReference type="InterPro" id="IPR013057">
    <property type="entry name" value="AA_transpt_TM"/>
</dbReference>
<dbReference type="STRING" id="1003232.J8ZU94"/>
<feature type="domain" description="Amino acid transporter transmembrane" evidence="10">
    <location>
        <begin position="6"/>
        <end position="291"/>
    </location>
</feature>
<dbReference type="Proteomes" id="UP000003163">
    <property type="component" value="Unassembled WGS sequence"/>
</dbReference>
<dbReference type="OMA" id="NFPYAFF"/>
<name>J8ZU94_EDHAE</name>
<feature type="transmembrane region" description="Helical" evidence="9">
    <location>
        <begin position="119"/>
        <end position="139"/>
    </location>
</feature>
<evidence type="ECO:0000256" key="4">
    <source>
        <dbReference type="ARBA" id="ARBA00022554"/>
    </source>
</evidence>
<dbReference type="VEuPathDB" id="MicrosporidiaDB:EDEG_02411"/>
<dbReference type="AlphaFoldDB" id="J8ZU94"/>
<keyword evidence="8 9" id="KW-0472">Membrane</keyword>
<evidence type="ECO:0000256" key="8">
    <source>
        <dbReference type="ARBA" id="ARBA00023136"/>
    </source>
</evidence>
<organism evidence="11 12">
    <name type="scientific">Edhazardia aedis (strain USNM 41457)</name>
    <name type="common">Microsporidian parasite</name>
    <dbReference type="NCBI Taxonomy" id="1003232"/>
    <lineage>
        <taxon>Eukaryota</taxon>
        <taxon>Fungi</taxon>
        <taxon>Fungi incertae sedis</taxon>
        <taxon>Microsporidia</taxon>
        <taxon>Edhazardia</taxon>
    </lineage>
</organism>
<evidence type="ECO:0000256" key="5">
    <source>
        <dbReference type="ARBA" id="ARBA00022692"/>
    </source>
</evidence>
<keyword evidence="6" id="KW-0029">Amino-acid transport</keyword>
<accession>J8ZU94</accession>
<evidence type="ECO:0000256" key="6">
    <source>
        <dbReference type="ARBA" id="ARBA00022970"/>
    </source>
</evidence>
<evidence type="ECO:0000259" key="10">
    <source>
        <dbReference type="Pfam" id="PF01490"/>
    </source>
</evidence>
<dbReference type="GO" id="GO:0005290">
    <property type="term" value="F:L-histidine transmembrane transporter activity"/>
    <property type="evidence" value="ECO:0007669"/>
    <property type="project" value="TreeGrafter"/>
</dbReference>